<dbReference type="SUPFAM" id="SSF56112">
    <property type="entry name" value="Protein kinase-like (PK-like)"/>
    <property type="match status" value="1"/>
</dbReference>
<comment type="catalytic activity">
    <reaction evidence="2">
        <text>L-tyrosyl-[protein] + ATP = O-phospho-L-tyrosyl-[protein] + ADP + H(+)</text>
        <dbReference type="Rhea" id="RHEA:10596"/>
        <dbReference type="Rhea" id="RHEA-COMP:10136"/>
        <dbReference type="Rhea" id="RHEA-COMP:20101"/>
        <dbReference type="ChEBI" id="CHEBI:15378"/>
        <dbReference type="ChEBI" id="CHEBI:30616"/>
        <dbReference type="ChEBI" id="CHEBI:46858"/>
        <dbReference type="ChEBI" id="CHEBI:61978"/>
        <dbReference type="ChEBI" id="CHEBI:456216"/>
        <dbReference type="EC" id="2.7.10.1"/>
    </reaction>
</comment>
<dbReference type="InterPro" id="IPR000719">
    <property type="entry name" value="Prot_kinase_dom"/>
</dbReference>
<keyword evidence="4" id="KW-0812">Transmembrane</keyword>
<keyword evidence="3" id="KW-0547">Nucleotide-binding</keyword>
<evidence type="ECO:0000259" key="5">
    <source>
        <dbReference type="PROSITE" id="PS50011"/>
    </source>
</evidence>
<evidence type="ECO:0000313" key="7">
    <source>
        <dbReference type="Proteomes" id="UP001642540"/>
    </source>
</evidence>
<keyword evidence="4" id="KW-0472">Membrane</keyword>
<protein>
    <recommendedName>
        <fullName evidence="5">Protein kinase domain-containing protein</fullName>
    </recommendedName>
</protein>
<reference evidence="6 7" key="1">
    <citation type="submission" date="2024-08" db="EMBL/GenBank/DDBJ databases">
        <authorList>
            <person name="Cucini C."/>
            <person name="Frati F."/>
        </authorList>
    </citation>
    <scope>NUCLEOTIDE SEQUENCE [LARGE SCALE GENOMIC DNA]</scope>
</reference>
<comment type="subcellular location">
    <subcellularLocation>
        <location evidence="1">Membrane</location>
        <topology evidence="1">Single-pass membrane protein</topology>
    </subcellularLocation>
</comment>
<organism evidence="6 7">
    <name type="scientific">Orchesella dallaii</name>
    <dbReference type="NCBI Taxonomy" id="48710"/>
    <lineage>
        <taxon>Eukaryota</taxon>
        <taxon>Metazoa</taxon>
        <taxon>Ecdysozoa</taxon>
        <taxon>Arthropoda</taxon>
        <taxon>Hexapoda</taxon>
        <taxon>Collembola</taxon>
        <taxon>Entomobryomorpha</taxon>
        <taxon>Entomobryoidea</taxon>
        <taxon>Orchesellidae</taxon>
        <taxon>Orchesellinae</taxon>
        <taxon>Orchesella</taxon>
    </lineage>
</organism>
<dbReference type="Proteomes" id="UP001642540">
    <property type="component" value="Unassembled WGS sequence"/>
</dbReference>
<dbReference type="PROSITE" id="PS00107">
    <property type="entry name" value="PROTEIN_KINASE_ATP"/>
    <property type="match status" value="1"/>
</dbReference>
<dbReference type="InterPro" id="IPR017441">
    <property type="entry name" value="Protein_kinase_ATP_BS"/>
</dbReference>
<keyword evidence="7" id="KW-1185">Reference proteome</keyword>
<evidence type="ECO:0000256" key="2">
    <source>
        <dbReference type="ARBA" id="ARBA00051243"/>
    </source>
</evidence>
<dbReference type="CDD" id="cd00192">
    <property type="entry name" value="PTKc"/>
    <property type="match status" value="1"/>
</dbReference>
<name>A0ABP1PIY6_9HEXA</name>
<evidence type="ECO:0000256" key="1">
    <source>
        <dbReference type="ARBA" id="ARBA00004167"/>
    </source>
</evidence>
<dbReference type="PROSITE" id="PS50011">
    <property type="entry name" value="PROTEIN_KINASE_DOM"/>
    <property type="match status" value="1"/>
</dbReference>
<gene>
    <name evidence="6" type="ORF">ODALV1_LOCUS528</name>
</gene>
<sequence length="355" mass="40268">MVPPPPPNATVSFDPVNPTHRVFLSDLGHPTWIWVAGGISCIVIITCVVVLISLYTVRRFKRNYILTKADQTEFFDGSTGENTALLNDNNQNAYHLMKFNAEKFEIAKNEFQFGDSKQKSVLGEGNFGFVYKVKVTRFDSEVAVKVPRDGCSRQTMKSLLCEIKIMSFVGDHENIIKFLGAYTKEIKTGVLFIVTELCTMGSLQTHLQKMGTITKDKLASTIPQLFRFCFEIASGMQFISEKGVIHGDLAARNVLLDTNAICKITDFGLSRKLYQYQVYIKKQQEELPWRWLAIEALRRLEFSTKSDAWSYGMTLWEIFSLGDLPYPGLSWTLDFVELLDSGMRLTKPKNAPHNV</sequence>
<keyword evidence="4" id="KW-1133">Transmembrane helix</keyword>
<dbReference type="InterPro" id="IPR050122">
    <property type="entry name" value="RTK"/>
</dbReference>
<dbReference type="PROSITE" id="PS00109">
    <property type="entry name" value="PROTEIN_KINASE_TYR"/>
    <property type="match status" value="1"/>
</dbReference>
<dbReference type="InterPro" id="IPR008266">
    <property type="entry name" value="Tyr_kinase_AS"/>
</dbReference>
<comment type="caution">
    <text evidence="6">The sequence shown here is derived from an EMBL/GenBank/DDBJ whole genome shotgun (WGS) entry which is preliminary data.</text>
</comment>
<dbReference type="Pfam" id="PF07714">
    <property type="entry name" value="PK_Tyr_Ser-Thr"/>
    <property type="match status" value="1"/>
</dbReference>
<dbReference type="PRINTS" id="PR00109">
    <property type="entry name" value="TYRKINASE"/>
</dbReference>
<feature type="domain" description="Protein kinase" evidence="5">
    <location>
        <begin position="116"/>
        <end position="355"/>
    </location>
</feature>
<keyword evidence="3" id="KW-0067">ATP-binding</keyword>
<evidence type="ECO:0000256" key="3">
    <source>
        <dbReference type="PROSITE-ProRule" id="PRU10141"/>
    </source>
</evidence>
<dbReference type="EMBL" id="CAXLJM020000002">
    <property type="protein sequence ID" value="CAL8068919.1"/>
    <property type="molecule type" value="Genomic_DNA"/>
</dbReference>
<dbReference type="PANTHER" id="PTHR24416:SF611">
    <property type="entry name" value="TYROSINE-PROTEIN KINASE TRANSMEMBRANE RECEPTOR ROR"/>
    <property type="match status" value="1"/>
</dbReference>
<dbReference type="InterPro" id="IPR011009">
    <property type="entry name" value="Kinase-like_dom_sf"/>
</dbReference>
<dbReference type="InterPro" id="IPR001245">
    <property type="entry name" value="Ser-Thr/Tyr_kinase_cat_dom"/>
</dbReference>
<dbReference type="PANTHER" id="PTHR24416">
    <property type="entry name" value="TYROSINE-PROTEIN KINASE RECEPTOR"/>
    <property type="match status" value="1"/>
</dbReference>
<feature type="binding site" evidence="3">
    <location>
        <position position="145"/>
    </location>
    <ligand>
        <name>ATP</name>
        <dbReference type="ChEBI" id="CHEBI:30616"/>
    </ligand>
</feature>
<evidence type="ECO:0000256" key="4">
    <source>
        <dbReference type="SAM" id="Phobius"/>
    </source>
</evidence>
<evidence type="ECO:0000313" key="6">
    <source>
        <dbReference type="EMBL" id="CAL8068919.1"/>
    </source>
</evidence>
<proteinExistence type="predicted"/>
<dbReference type="Gene3D" id="1.10.510.10">
    <property type="entry name" value="Transferase(Phosphotransferase) domain 1"/>
    <property type="match status" value="1"/>
</dbReference>
<accession>A0ABP1PIY6</accession>
<dbReference type="Gene3D" id="3.30.200.20">
    <property type="entry name" value="Phosphorylase Kinase, domain 1"/>
    <property type="match status" value="1"/>
</dbReference>
<feature type="transmembrane region" description="Helical" evidence="4">
    <location>
        <begin position="32"/>
        <end position="57"/>
    </location>
</feature>